<evidence type="ECO:0000313" key="2">
    <source>
        <dbReference type="Proteomes" id="UP001732700"/>
    </source>
</evidence>
<protein>
    <submittedName>
        <fullName evidence="1">Uncharacterized protein</fullName>
    </submittedName>
</protein>
<organism evidence="1 2">
    <name type="scientific">Avena sativa</name>
    <name type="common">Oat</name>
    <dbReference type="NCBI Taxonomy" id="4498"/>
    <lineage>
        <taxon>Eukaryota</taxon>
        <taxon>Viridiplantae</taxon>
        <taxon>Streptophyta</taxon>
        <taxon>Embryophyta</taxon>
        <taxon>Tracheophyta</taxon>
        <taxon>Spermatophyta</taxon>
        <taxon>Magnoliopsida</taxon>
        <taxon>Liliopsida</taxon>
        <taxon>Poales</taxon>
        <taxon>Poaceae</taxon>
        <taxon>BOP clade</taxon>
        <taxon>Pooideae</taxon>
        <taxon>Poodae</taxon>
        <taxon>Poeae</taxon>
        <taxon>Poeae Chloroplast Group 1 (Aveneae type)</taxon>
        <taxon>Aveninae</taxon>
        <taxon>Avena</taxon>
    </lineage>
</organism>
<keyword evidence="2" id="KW-1185">Reference proteome</keyword>
<sequence length="356" mass="39818">MAESRTPVEIMASRCTPATARATFTFEIVAYSLHKGMRKGKFITSTPVSVGGYKWCIRYYLNGISMDPSMDYVSVCLELLSKPSDVRALFDLRFINKSSGLWSSLYSCLESPRGFSSPDEDFAVGIMKRSQLEGSGLLQDDRLVIECDLTVIKEPLVDETVEVQIPPSNLSDNLGDLLKSGEEADVTFKVKGEDFPAHKIVLAMRSPVFKAELYGPMRDKTSRKITVEDMQPSVFKALLHFIYTDSLPSMEDVDDDENKEMVKHLLVAADRYALERLKLMCEGIICKSLDVESVATMLALADQHQCSRLKDACVEFLVSSNRMDDVVASQGYVNLKRSCPAVLVDIFERVTKSRKI</sequence>
<dbReference type="Proteomes" id="UP001732700">
    <property type="component" value="Chromosome 2D"/>
</dbReference>
<name>A0ACD5V663_AVESA</name>
<reference evidence="1" key="2">
    <citation type="submission" date="2025-09" db="UniProtKB">
        <authorList>
            <consortium name="EnsemblPlants"/>
        </authorList>
    </citation>
    <scope>IDENTIFICATION</scope>
</reference>
<evidence type="ECO:0000313" key="1">
    <source>
        <dbReference type="EnsemblPlants" id="AVESA.00010b.r2.2DG0373880.1.CDS.1"/>
    </source>
</evidence>
<dbReference type="EnsemblPlants" id="AVESA.00010b.r2.2DG0373880.1">
    <property type="protein sequence ID" value="AVESA.00010b.r2.2DG0373880.1.CDS.1"/>
    <property type="gene ID" value="AVESA.00010b.r2.2DG0373880"/>
</dbReference>
<proteinExistence type="predicted"/>
<reference evidence="1" key="1">
    <citation type="submission" date="2021-05" db="EMBL/GenBank/DDBJ databases">
        <authorList>
            <person name="Scholz U."/>
            <person name="Mascher M."/>
            <person name="Fiebig A."/>
        </authorList>
    </citation>
    <scope>NUCLEOTIDE SEQUENCE [LARGE SCALE GENOMIC DNA]</scope>
</reference>
<accession>A0ACD5V663</accession>